<dbReference type="PRINTS" id="PR00109">
    <property type="entry name" value="TYRKINASE"/>
</dbReference>
<dbReference type="PANTHER" id="PTHR44329:SF288">
    <property type="entry name" value="MITOGEN-ACTIVATED PROTEIN KINASE KINASE KINASE 20"/>
    <property type="match status" value="1"/>
</dbReference>
<evidence type="ECO:0000313" key="6">
    <source>
        <dbReference type="EMBL" id="PKY51973.1"/>
    </source>
</evidence>
<evidence type="ECO:0000256" key="1">
    <source>
        <dbReference type="ARBA" id="ARBA00022679"/>
    </source>
</evidence>
<reference evidence="6 7" key="1">
    <citation type="submission" date="2015-10" db="EMBL/GenBank/DDBJ databases">
        <title>Genome analyses suggest a sexual origin of heterokaryosis in a supposedly ancient asexual fungus.</title>
        <authorList>
            <person name="Ropars J."/>
            <person name="Sedzielewska K."/>
            <person name="Noel J."/>
            <person name="Charron P."/>
            <person name="Farinelli L."/>
            <person name="Marton T."/>
            <person name="Kruger M."/>
            <person name="Pelin A."/>
            <person name="Brachmann A."/>
            <person name="Corradi N."/>
        </authorList>
    </citation>
    <scope>NUCLEOTIDE SEQUENCE [LARGE SCALE GENOMIC DNA]</scope>
    <source>
        <strain evidence="6 7">A4</strain>
    </source>
</reference>
<keyword evidence="4" id="KW-0067">ATP-binding</keyword>
<dbReference type="AlphaFoldDB" id="A0A2I1GZB4"/>
<dbReference type="InterPro" id="IPR051681">
    <property type="entry name" value="Ser/Thr_Kinases-Pseudokinases"/>
</dbReference>
<accession>A0A2I1GZB4</accession>
<dbReference type="VEuPathDB" id="FungiDB:RhiirFUN_010850"/>
<dbReference type="VEuPathDB" id="FungiDB:FUN_014195"/>
<evidence type="ECO:0000259" key="5">
    <source>
        <dbReference type="PROSITE" id="PS50011"/>
    </source>
</evidence>
<proteinExistence type="predicted"/>
<dbReference type="GO" id="GO:0005524">
    <property type="term" value="F:ATP binding"/>
    <property type="evidence" value="ECO:0007669"/>
    <property type="project" value="UniProtKB-KW"/>
</dbReference>
<name>A0A2I1GZB4_9GLOM</name>
<dbReference type="Proteomes" id="UP000234323">
    <property type="component" value="Unassembled WGS sequence"/>
</dbReference>
<dbReference type="PROSITE" id="PS50011">
    <property type="entry name" value="PROTEIN_KINASE_DOM"/>
    <property type="match status" value="1"/>
</dbReference>
<dbReference type="InterPro" id="IPR011009">
    <property type="entry name" value="Kinase-like_dom_sf"/>
</dbReference>
<protein>
    <recommendedName>
        <fullName evidence="5">Protein kinase domain-containing protein</fullName>
    </recommendedName>
</protein>
<dbReference type="SUPFAM" id="SSF56112">
    <property type="entry name" value="Protein kinase-like (PK-like)"/>
    <property type="match status" value="1"/>
</dbReference>
<evidence type="ECO:0000313" key="7">
    <source>
        <dbReference type="Proteomes" id="UP000234323"/>
    </source>
</evidence>
<evidence type="ECO:0000256" key="2">
    <source>
        <dbReference type="ARBA" id="ARBA00022741"/>
    </source>
</evidence>
<comment type="caution">
    <text evidence="6">The sequence shown here is derived from an EMBL/GenBank/DDBJ whole genome shotgun (WGS) entry which is preliminary data.</text>
</comment>
<evidence type="ECO:0000256" key="3">
    <source>
        <dbReference type="ARBA" id="ARBA00022777"/>
    </source>
</evidence>
<evidence type="ECO:0000256" key="4">
    <source>
        <dbReference type="ARBA" id="ARBA00022840"/>
    </source>
</evidence>
<dbReference type="Gene3D" id="1.10.510.10">
    <property type="entry name" value="Transferase(Phosphotransferase) domain 1"/>
    <property type="match status" value="1"/>
</dbReference>
<keyword evidence="3" id="KW-0418">Kinase</keyword>
<gene>
    <name evidence="6" type="ORF">RhiirA4_495361</name>
</gene>
<keyword evidence="1" id="KW-0808">Transferase</keyword>
<dbReference type="Pfam" id="PF07714">
    <property type="entry name" value="PK_Tyr_Ser-Thr"/>
    <property type="match status" value="1"/>
</dbReference>
<organism evidence="6 7">
    <name type="scientific">Rhizophagus irregularis</name>
    <dbReference type="NCBI Taxonomy" id="588596"/>
    <lineage>
        <taxon>Eukaryota</taxon>
        <taxon>Fungi</taxon>
        <taxon>Fungi incertae sedis</taxon>
        <taxon>Mucoromycota</taxon>
        <taxon>Glomeromycotina</taxon>
        <taxon>Glomeromycetes</taxon>
        <taxon>Glomerales</taxon>
        <taxon>Glomeraceae</taxon>
        <taxon>Rhizophagus</taxon>
    </lineage>
</organism>
<dbReference type="GO" id="GO:0004674">
    <property type="term" value="F:protein serine/threonine kinase activity"/>
    <property type="evidence" value="ECO:0007669"/>
    <property type="project" value="TreeGrafter"/>
</dbReference>
<feature type="domain" description="Protein kinase" evidence="5">
    <location>
        <begin position="17"/>
        <end position="278"/>
    </location>
</feature>
<dbReference type="InterPro" id="IPR000719">
    <property type="entry name" value="Prot_kinase_dom"/>
</dbReference>
<dbReference type="EMBL" id="LLXI01001113">
    <property type="protein sequence ID" value="PKY51973.1"/>
    <property type="molecule type" value="Genomic_DNA"/>
</dbReference>
<dbReference type="PANTHER" id="PTHR44329">
    <property type="entry name" value="SERINE/THREONINE-PROTEIN KINASE TNNI3K-RELATED"/>
    <property type="match status" value="1"/>
</dbReference>
<dbReference type="InterPro" id="IPR001245">
    <property type="entry name" value="Ser-Thr/Tyr_kinase_cat_dom"/>
</dbReference>
<keyword evidence="7" id="KW-1185">Reference proteome</keyword>
<keyword evidence="2" id="KW-0547">Nucleotide-binding</keyword>
<dbReference type="VEuPathDB" id="FungiDB:RhiirA1_540719"/>
<sequence>MTSSSYINENYLDYSEFQPINEINNEKISVVRKAKWIKHDIKVALKGLIPNEFIQEIRQFCKVRCHLNPNINKILGTTKGPFDNDIVVLEYANEGNLREYLYDQFMTLNWRKKMEMALDITRGLMCLHSENIIHRNLHSRNILVNDDKLKIADFAYSTQLFEDMPMSKVPMIEYTDPKYLFDPLNCKLDFKSDIYSLSILLWELSSGYPAYSKFQQSDQLRYDIINGLREETVGNTPVKYQWLYQKCWEQDPDQRLNISEVLEILDQLTEVNIDDPVVQNDDQEIIQNLKLNYGLFLYGYGMQHSKYAIYDDIGELEISLYDGQPLVYTNINDKPYDACINFPFAEITYKGNLLDTFLNYDDMDGKLNNFYGHFYSDKVLVGGQLFIKDFNTTQIQFLKMHISWAYNLVKSEENRSYNFINLQIEPRVETWDGKEIKTTEKLINWMNKIYQENVIDVIAYINPLRVSDLKGSKANVQPTSDSRDFNEIIIKVSNYKDRLNLDEWVKDSMYVNLPDDFNLFNLFQGLIIDKNLEMEIAKEVVIDLIKYPCLESKDNYNLKFEKPTNKLEEFLTSNNIFSIKKKINSPIFNNQFIMNNDELNYHFIINYEQYEILLPWNHLLLSKKFEEKLENAIKMMSPLKNLLNLFDEYGHLFPQKVILGKSFKYITTKNNPKFEGYPKMSTIESLKLYLKNLEIPYLSTQKGEIKIEDLSDFIQENEYLEIIEYDNVITLYDMLQRKQQYQVDHIFDYKIIMVGLYSLEDLNDDNTDIEHYVRISINTPLEDQDYEVFGSIISNKPTLRKPAIKFRSCDFKGFTAIINNLETQNLDFKITECYVLWMIVGKPSKLSIFSFDNQDFQVIRISESILLQPDKSYYEIKTPFRLSQGCMISINTYHPPINNEPTNLIEFVKWSYNSIIFHSNSILEALNINENEVGIEDEDNLLIENLSIELHICILFSNSKKLKVDNEIFFLMKRGSHLMKIKK</sequence>